<evidence type="ECO:0000256" key="2">
    <source>
        <dbReference type="SAM" id="SignalP"/>
    </source>
</evidence>
<feature type="chain" id="PRO_5046295055" evidence="2">
    <location>
        <begin position="25"/>
        <end position="345"/>
    </location>
</feature>
<evidence type="ECO:0000313" key="3">
    <source>
        <dbReference type="EMBL" id="CAK0837123.1"/>
    </source>
</evidence>
<comment type="caution">
    <text evidence="3">The sequence shown here is derived from an EMBL/GenBank/DDBJ whole genome shotgun (WGS) entry which is preliminary data.</text>
</comment>
<dbReference type="EMBL" id="CAUYUJ010014025">
    <property type="protein sequence ID" value="CAK0837123.1"/>
    <property type="molecule type" value="Genomic_DNA"/>
</dbReference>
<evidence type="ECO:0000256" key="1">
    <source>
        <dbReference type="SAM" id="MobiDB-lite"/>
    </source>
</evidence>
<evidence type="ECO:0000313" key="4">
    <source>
        <dbReference type="Proteomes" id="UP001189429"/>
    </source>
</evidence>
<keyword evidence="4" id="KW-1185">Reference proteome</keyword>
<name>A0ABN9SX30_9DINO</name>
<reference evidence="3" key="1">
    <citation type="submission" date="2023-10" db="EMBL/GenBank/DDBJ databases">
        <authorList>
            <person name="Chen Y."/>
            <person name="Shah S."/>
            <person name="Dougan E. K."/>
            <person name="Thang M."/>
            <person name="Chan C."/>
        </authorList>
    </citation>
    <scope>NUCLEOTIDE SEQUENCE [LARGE SCALE GENOMIC DNA]</scope>
</reference>
<feature type="signal peptide" evidence="2">
    <location>
        <begin position="1"/>
        <end position="24"/>
    </location>
</feature>
<protein>
    <submittedName>
        <fullName evidence="3">Uncharacterized protein</fullName>
    </submittedName>
</protein>
<proteinExistence type="predicted"/>
<keyword evidence="2" id="KW-0732">Signal</keyword>
<dbReference type="Proteomes" id="UP001189429">
    <property type="component" value="Unassembled WGS sequence"/>
</dbReference>
<organism evidence="3 4">
    <name type="scientific">Prorocentrum cordatum</name>
    <dbReference type="NCBI Taxonomy" id="2364126"/>
    <lineage>
        <taxon>Eukaryota</taxon>
        <taxon>Sar</taxon>
        <taxon>Alveolata</taxon>
        <taxon>Dinophyceae</taxon>
        <taxon>Prorocentrales</taxon>
        <taxon>Prorocentraceae</taxon>
        <taxon>Prorocentrum</taxon>
    </lineage>
</organism>
<sequence length="345" mass="36385">MAPRTPAALLAGLVLAAVTARASGDDASGAASPSEDSCALLQAPSRLASETDEDSCTLFSKRGLEFSCDVRPQKDKSDAGTLLLETAARREPGAVALLDLGMSHYVSDMAGRGDDAVVYVVTTALTDFVSHVLPKVNTTFKLVTGDAIKTPVKALGAEGFRQLVDDPRVVRWFAQNCADGEDEHPKVVPVPLGIDYHTLKQKRTRQHWLARASISGGSVGAVSFDMLETGGTTKREQRSCIAARISEATAQGRTREVVSADEANGGSLDPMFVKSLHQGDALAALVHQRQPAVLAAGASTQDRPAREEPEGGGGNGMPAWHYGAHDADSWSAGISCNRLEICPVQ</sequence>
<gene>
    <name evidence="3" type="ORF">PCOR1329_LOCUS33405</name>
</gene>
<accession>A0ABN9SX30</accession>
<feature type="region of interest" description="Disordered" evidence="1">
    <location>
        <begin position="295"/>
        <end position="320"/>
    </location>
</feature>